<sequence length="82" mass="9950">MAICKWCGKPLRKRYNSRKYHVKCEKYAREEQNRINRSKYYYKNRDTSNSLGSSNLTENYNPNPVKELEVVEAELRRYNLLK</sequence>
<accession>A0A843AK74</accession>
<evidence type="ECO:0000313" key="2">
    <source>
        <dbReference type="Proteomes" id="UP000658733"/>
    </source>
</evidence>
<name>A0A843AK74_METAZ</name>
<dbReference type="Proteomes" id="UP000658733">
    <property type="component" value="Unassembled WGS sequence"/>
</dbReference>
<organism evidence="1 2">
    <name type="scientific">Methanobrevibacter arboriphilus</name>
    <dbReference type="NCBI Taxonomy" id="39441"/>
    <lineage>
        <taxon>Archaea</taxon>
        <taxon>Methanobacteriati</taxon>
        <taxon>Methanobacteriota</taxon>
        <taxon>Methanomada group</taxon>
        <taxon>Methanobacteria</taxon>
        <taxon>Methanobacteriales</taxon>
        <taxon>Methanobacteriaceae</taxon>
        <taxon>Methanobrevibacter</taxon>
    </lineage>
</organism>
<comment type="caution">
    <text evidence="1">The sequence shown here is derived from an EMBL/GenBank/DDBJ whole genome shotgun (WGS) entry which is preliminary data.</text>
</comment>
<proteinExistence type="predicted"/>
<evidence type="ECO:0000313" key="1">
    <source>
        <dbReference type="EMBL" id="MBF4469465.1"/>
    </source>
</evidence>
<dbReference type="RefSeq" id="WP_278523991.1">
    <property type="nucleotide sequence ID" value="NZ_JADIIN010000068.1"/>
</dbReference>
<reference evidence="1" key="1">
    <citation type="submission" date="2020-10" db="EMBL/GenBank/DDBJ databases">
        <title>Dehalococcoides mccartyi of a TCE/Cr reducing biochatode.</title>
        <authorList>
            <person name="Matturro B."/>
        </authorList>
    </citation>
    <scope>NUCLEOTIDE SEQUENCE</scope>
    <source>
        <strain evidence="1">Bin4</strain>
    </source>
</reference>
<protein>
    <submittedName>
        <fullName evidence="1">Uncharacterized protein</fullName>
    </submittedName>
</protein>
<dbReference type="EMBL" id="JADIIN010000068">
    <property type="protein sequence ID" value="MBF4469465.1"/>
    <property type="molecule type" value="Genomic_DNA"/>
</dbReference>
<gene>
    <name evidence="1" type="ORF">ISP01_08695</name>
</gene>
<dbReference type="AlphaFoldDB" id="A0A843AK74"/>